<evidence type="ECO:0000256" key="1">
    <source>
        <dbReference type="SAM" id="MobiDB-lite"/>
    </source>
</evidence>
<evidence type="ECO:0000313" key="3">
    <source>
        <dbReference type="Proteomes" id="UP000837857"/>
    </source>
</evidence>
<sequence length="56" mass="5999">MLRQFVQSRFKTTWASDSLDLNAAYFLQGACRGTSPPQGAATEGKTHPAISARSVA</sequence>
<feature type="region of interest" description="Disordered" evidence="1">
    <location>
        <begin position="35"/>
        <end position="56"/>
    </location>
</feature>
<protein>
    <submittedName>
        <fullName evidence="2">Uncharacterized protein</fullName>
    </submittedName>
</protein>
<name>A0ABN8HS50_9NEOP</name>
<feature type="non-terminal residue" evidence="2">
    <location>
        <position position="1"/>
    </location>
</feature>
<evidence type="ECO:0000313" key="2">
    <source>
        <dbReference type="EMBL" id="CAH2039370.1"/>
    </source>
</evidence>
<gene>
    <name evidence="2" type="ORF">IPOD504_LOCUS1629</name>
</gene>
<organism evidence="2 3">
    <name type="scientific">Iphiclides podalirius</name>
    <name type="common">scarce swallowtail</name>
    <dbReference type="NCBI Taxonomy" id="110791"/>
    <lineage>
        <taxon>Eukaryota</taxon>
        <taxon>Metazoa</taxon>
        <taxon>Ecdysozoa</taxon>
        <taxon>Arthropoda</taxon>
        <taxon>Hexapoda</taxon>
        <taxon>Insecta</taxon>
        <taxon>Pterygota</taxon>
        <taxon>Neoptera</taxon>
        <taxon>Endopterygota</taxon>
        <taxon>Lepidoptera</taxon>
        <taxon>Glossata</taxon>
        <taxon>Ditrysia</taxon>
        <taxon>Papilionoidea</taxon>
        <taxon>Papilionidae</taxon>
        <taxon>Papilioninae</taxon>
        <taxon>Iphiclides</taxon>
    </lineage>
</organism>
<accession>A0ABN8HS50</accession>
<reference evidence="2" key="1">
    <citation type="submission" date="2022-03" db="EMBL/GenBank/DDBJ databases">
        <authorList>
            <person name="Martin H S."/>
        </authorList>
    </citation>
    <scope>NUCLEOTIDE SEQUENCE</scope>
</reference>
<keyword evidence="3" id="KW-1185">Reference proteome</keyword>
<proteinExistence type="predicted"/>
<dbReference type="Proteomes" id="UP000837857">
    <property type="component" value="Chromosome 11"/>
</dbReference>
<dbReference type="EMBL" id="OW152823">
    <property type="protein sequence ID" value="CAH2039370.1"/>
    <property type="molecule type" value="Genomic_DNA"/>
</dbReference>